<dbReference type="Proteomes" id="UP000645217">
    <property type="component" value="Unassembled WGS sequence"/>
</dbReference>
<evidence type="ECO:0000313" key="2">
    <source>
        <dbReference type="Proteomes" id="UP000645217"/>
    </source>
</evidence>
<comment type="caution">
    <text evidence="1">The sequence shown here is derived from an EMBL/GenBank/DDBJ whole genome shotgun (WGS) entry which is preliminary data.</text>
</comment>
<gene>
    <name evidence="1" type="ORF">GCM10007964_01430</name>
</gene>
<keyword evidence="2" id="KW-1185">Reference proteome</keyword>
<name>A0A917QPI5_9ACTN</name>
<reference evidence="1" key="2">
    <citation type="submission" date="2020-09" db="EMBL/GenBank/DDBJ databases">
        <authorList>
            <person name="Sun Q."/>
            <person name="Ohkuma M."/>
        </authorList>
    </citation>
    <scope>NUCLEOTIDE SEQUENCE</scope>
    <source>
        <strain evidence="1">JCM 13064</strain>
    </source>
</reference>
<evidence type="ECO:0000313" key="1">
    <source>
        <dbReference type="EMBL" id="GGK61978.1"/>
    </source>
</evidence>
<dbReference type="RefSeq" id="WP_189160940.1">
    <property type="nucleotide sequence ID" value="NZ_BMNT01000001.1"/>
</dbReference>
<reference evidence="1" key="1">
    <citation type="journal article" date="2014" name="Int. J. Syst. Evol. Microbiol.">
        <title>Complete genome sequence of Corynebacterium casei LMG S-19264T (=DSM 44701T), isolated from a smear-ripened cheese.</title>
        <authorList>
            <consortium name="US DOE Joint Genome Institute (JGI-PGF)"/>
            <person name="Walter F."/>
            <person name="Albersmeier A."/>
            <person name="Kalinowski J."/>
            <person name="Ruckert C."/>
        </authorList>
    </citation>
    <scope>NUCLEOTIDE SEQUENCE</scope>
    <source>
        <strain evidence="1">JCM 13064</strain>
    </source>
</reference>
<accession>A0A917QPI5</accession>
<dbReference type="AlphaFoldDB" id="A0A917QPI5"/>
<organism evidence="1 2">
    <name type="scientific">Sphaerisporangium melleum</name>
    <dbReference type="NCBI Taxonomy" id="321316"/>
    <lineage>
        <taxon>Bacteria</taxon>
        <taxon>Bacillati</taxon>
        <taxon>Actinomycetota</taxon>
        <taxon>Actinomycetes</taxon>
        <taxon>Streptosporangiales</taxon>
        <taxon>Streptosporangiaceae</taxon>
        <taxon>Sphaerisporangium</taxon>
    </lineage>
</organism>
<dbReference type="EMBL" id="BMNT01000001">
    <property type="protein sequence ID" value="GGK61978.1"/>
    <property type="molecule type" value="Genomic_DNA"/>
</dbReference>
<sequence length="59" mass="6463">MTLVDLSLRPNAYRPRECVCGELEVAHNIRTNGTRGACSTSRGPKATPCPCKTFKEKTP</sequence>
<protein>
    <submittedName>
        <fullName evidence="1">Uncharacterized protein</fullName>
    </submittedName>
</protein>
<proteinExistence type="predicted"/>